<evidence type="ECO:0000313" key="2">
    <source>
        <dbReference type="EMBL" id="APR64793.1"/>
    </source>
</evidence>
<feature type="transmembrane region" description="Helical" evidence="1">
    <location>
        <begin position="21"/>
        <end position="38"/>
    </location>
</feature>
<keyword evidence="1" id="KW-0472">Membrane</keyword>
<dbReference type="Proteomes" id="UP000185502">
    <property type="component" value="Chromosome"/>
</dbReference>
<dbReference type="InterPro" id="IPR036322">
    <property type="entry name" value="WD40_repeat_dom_sf"/>
</dbReference>
<keyword evidence="1" id="KW-1133">Transmembrane helix</keyword>
<name>A0ABM6FU41_BORAN</name>
<organism evidence="2 3">
    <name type="scientific">Borrelia anserina Es</name>
    <dbReference type="NCBI Taxonomy" id="1365188"/>
    <lineage>
        <taxon>Bacteria</taxon>
        <taxon>Pseudomonadati</taxon>
        <taxon>Spirochaetota</taxon>
        <taxon>Spirochaetia</taxon>
        <taxon>Spirochaetales</taxon>
        <taxon>Borreliaceae</taxon>
        <taxon>Borrelia</taxon>
    </lineage>
</organism>
<evidence type="ECO:0000313" key="3">
    <source>
        <dbReference type="Proteomes" id="UP000185502"/>
    </source>
</evidence>
<dbReference type="SUPFAM" id="SSF50978">
    <property type="entry name" value="WD40 repeat-like"/>
    <property type="match status" value="1"/>
</dbReference>
<keyword evidence="3" id="KW-1185">Reference proteome</keyword>
<reference evidence="2" key="1">
    <citation type="submission" date="2015-12" db="EMBL/GenBank/DDBJ databases">
        <title>Chromosome of the avian spirochetosis agent Borrelia anserina Es.</title>
        <authorList>
            <person name="Elbir H."/>
            <person name="Sitlani P."/>
            <person name="Bergstroem S."/>
            <person name="Barbour A.G."/>
        </authorList>
    </citation>
    <scope>NUCLEOTIDE SEQUENCE [LARGE SCALE GENOMIC DNA]</scope>
    <source>
        <strain evidence="2">Es</strain>
    </source>
</reference>
<dbReference type="RefSeq" id="WP_051483117.1">
    <property type="nucleotide sequence ID" value="NZ_CP013704.1"/>
</dbReference>
<protein>
    <submittedName>
        <fullName evidence="2">Uncharacterized protein</fullName>
    </submittedName>
</protein>
<evidence type="ECO:0000256" key="1">
    <source>
        <dbReference type="SAM" id="Phobius"/>
    </source>
</evidence>
<proteinExistence type="predicted"/>
<sequence length="359" mass="42243">MLIVVSLYREDLIKFKRVKSFLLLIFLLMFIVLVDFVLRSTIDISTFYKFNHFEKLDNLVDIISKKNVFIKDQILNLDLDKFYYHVVSDRLVSFSDHYYVVNKFKSNYSVFSKKTDKFLFSLVHKDFVFTKGNAIFALDNLYKSLAVYEADGSKILSLKFIASILSIDYNNDVLTLGLSDGKIYVYKRGKMFYSSSLSSIGFPVICVKLSLDNKYLCILRGDGEYSLEVVNLEDRYNQVLYLHNLKLKDFSPFFKLDKFYNLFVETVDSFLILNIESGKIFRINNKNSVLKASYDAFSRLYRIYFYDLSSNMINIRTYFVNSYKLFDNIFFKDKISSYVEFDEGILYFNDEGNLKYLGL</sequence>
<gene>
    <name evidence="2" type="ORF">N187_01490</name>
</gene>
<keyword evidence="1" id="KW-0812">Transmembrane</keyword>
<accession>A0ABM6FU41</accession>
<dbReference type="EMBL" id="CP013704">
    <property type="protein sequence ID" value="APR64793.1"/>
    <property type="molecule type" value="Genomic_DNA"/>
</dbReference>